<organism evidence="7 8">
    <name type="scientific">Sinocyclocheilus grahami</name>
    <name type="common">Dianchi golden-line fish</name>
    <name type="synonym">Barbus grahami</name>
    <dbReference type="NCBI Taxonomy" id="75366"/>
    <lineage>
        <taxon>Eukaryota</taxon>
        <taxon>Metazoa</taxon>
        <taxon>Chordata</taxon>
        <taxon>Craniata</taxon>
        <taxon>Vertebrata</taxon>
        <taxon>Euteleostomi</taxon>
        <taxon>Actinopterygii</taxon>
        <taxon>Neopterygii</taxon>
        <taxon>Teleostei</taxon>
        <taxon>Ostariophysi</taxon>
        <taxon>Cypriniformes</taxon>
        <taxon>Cyprinidae</taxon>
        <taxon>Cyprininae</taxon>
        <taxon>Sinocyclocheilus</taxon>
    </lineage>
</organism>
<feature type="transmembrane region" description="Helical" evidence="6">
    <location>
        <begin position="72"/>
        <end position="92"/>
    </location>
</feature>
<evidence type="ECO:0000313" key="7">
    <source>
        <dbReference type="Ensembl" id="ENSSGRP00000081987.1"/>
    </source>
</evidence>
<keyword evidence="5 6" id="KW-0472">Membrane</keyword>
<keyword evidence="4 6" id="KW-1133">Transmembrane helix</keyword>
<proteinExistence type="predicted"/>
<keyword evidence="2" id="KW-0813">Transport</keyword>
<name>A0A672R0K0_SINGR</name>
<keyword evidence="2" id="KW-0762">Sugar transport</keyword>
<keyword evidence="8" id="KW-1185">Reference proteome</keyword>
<comment type="subcellular location">
    <subcellularLocation>
        <location evidence="1">Membrane</location>
        <topology evidence="1">Multi-pass membrane protein</topology>
    </subcellularLocation>
</comment>
<evidence type="ECO:0000256" key="1">
    <source>
        <dbReference type="ARBA" id="ARBA00004141"/>
    </source>
</evidence>
<dbReference type="InterPro" id="IPR007271">
    <property type="entry name" value="Nuc_sug_transpt"/>
</dbReference>
<dbReference type="InParanoid" id="A0A672R0K0"/>
<evidence type="ECO:0000256" key="2">
    <source>
        <dbReference type="ARBA" id="ARBA00022597"/>
    </source>
</evidence>
<dbReference type="OMA" id="LFIVSMQ"/>
<evidence type="ECO:0000256" key="6">
    <source>
        <dbReference type="SAM" id="Phobius"/>
    </source>
</evidence>
<evidence type="ECO:0000256" key="5">
    <source>
        <dbReference type="ARBA" id="ARBA00023136"/>
    </source>
</evidence>
<reference evidence="7" key="2">
    <citation type="submission" date="2025-09" db="UniProtKB">
        <authorList>
            <consortium name="Ensembl"/>
        </authorList>
    </citation>
    <scope>IDENTIFICATION</scope>
</reference>
<dbReference type="GO" id="GO:0015165">
    <property type="term" value="F:pyrimidine nucleotide-sugar transmembrane transporter activity"/>
    <property type="evidence" value="ECO:0007669"/>
    <property type="project" value="InterPro"/>
</dbReference>
<dbReference type="Proteomes" id="UP000472262">
    <property type="component" value="Unassembled WGS sequence"/>
</dbReference>
<dbReference type="GO" id="GO:0000139">
    <property type="term" value="C:Golgi membrane"/>
    <property type="evidence" value="ECO:0007669"/>
    <property type="project" value="UniProtKB-SubCell"/>
</dbReference>
<dbReference type="AlphaFoldDB" id="A0A672R0K0"/>
<evidence type="ECO:0000313" key="8">
    <source>
        <dbReference type="Proteomes" id="UP000472262"/>
    </source>
</evidence>
<dbReference type="Pfam" id="PF04142">
    <property type="entry name" value="Nuc_sug_transp"/>
    <property type="match status" value="1"/>
</dbReference>
<reference evidence="7" key="1">
    <citation type="submission" date="2025-08" db="UniProtKB">
        <authorList>
            <consortium name="Ensembl"/>
        </authorList>
    </citation>
    <scope>IDENTIFICATION</scope>
</reference>
<sequence>MTNVYYFGVLPAPRYPRLFVRKSPGAIKSYLNIFPVSLAVKVMKFIGLVVLVIQNVSLILSISYVWTLSDFLATSAVVMAEILKVLTCLFIISMQKTGEASFYDIAWVGRTVSL</sequence>
<keyword evidence="3 6" id="KW-0812">Transmembrane</keyword>
<feature type="transmembrane region" description="Helical" evidence="6">
    <location>
        <begin position="45"/>
        <end position="66"/>
    </location>
</feature>
<evidence type="ECO:0000256" key="3">
    <source>
        <dbReference type="ARBA" id="ARBA00022692"/>
    </source>
</evidence>
<accession>A0A672R0K0</accession>
<dbReference type="Ensembl" id="ENSSGRT00000087304.1">
    <property type="protein sequence ID" value="ENSSGRP00000081987.1"/>
    <property type="gene ID" value="ENSSGRG00000041476.1"/>
</dbReference>
<protein>
    <submittedName>
        <fullName evidence="7">Si:dkey-83k24.5</fullName>
    </submittedName>
</protein>
<evidence type="ECO:0000256" key="4">
    <source>
        <dbReference type="ARBA" id="ARBA00022989"/>
    </source>
</evidence>